<organism evidence="1">
    <name type="scientific">Sinorhizobium medicae</name>
    <dbReference type="NCBI Taxonomy" id="110321"/>
    <lineage>
        <taxon>Bacteria</taxon>
        <taxon>Pseudomonadati</taxon>
        <taxon>Pseudomonadota</taxon>
        <taxon>Alphaproteobacteria</taxon>
        <taxon>Hyphomicrobiales</taxon>
        <taxon>Rhizobiaceae</taxon>
        <taxon>Sinorhizobium/Ensifer group</taxon>
        <taxon>Sinorhizobium</taxon>
    </lineage>
</organism>
<evidence type="ECO:0000313" key="1">
    <source>
        <dbReference type="EMBL" id="MQW68650.1"/>
    </source>
</evidence>
<name>A0A6G1WFY0_9HYPH</name>
<dbReference type="AlphaFoldDB" id="A0A6G1WFY0"/>
<sequence length="101" mass="10876">MTSMLPIIEELADAPDHVARARWLLEVPLAVIIRDQVTIHRLLSAAGFHEGLAYFAAEIAALSATRGRDGLAPNTIRMTREHARIGIQIVARGGALEGAVL</sequence>
<reference evidence="1" key="1">
    <citation type="journal article" date="2013" name="Genome Biol.">
        <title>Comparative genomics of the core and accessory genomes of 48 Sinorhizobium strains comprising five genospecies.</title>
        <authorList>
            <person name="Sugawara M."/>
            <person name="Epstein B."/>
            <person name="Badgley B.D."/>
            <person name="Unno T."/>
            <person name="Xu L."/>
            <person name="Reese J."/>
            <person name="Gyaneshwar P."/>
            <person name="Denny R."/>
            <person name="Mudge J."/>
            <person name="Bharti A.K."/>
            <person name="Farmer A.D."/>
            <person name="May G.D."/>
            <person name="Woodward J.E."/>
            <person name="Medigue C."/>
            <person name="Vallenet D."/>
            <person name="Lajus A."/>
            <person name="Rouy Z."/>
            <person name="Martinez-Vaz B."/>
            <person name="Tiffin P."/>
            <person name="Young N.D."/>
            <person name="Sadowsky M.J."/>
        </authorList>
    </citation>
    <scope>NUCLEOTIDE SEQUENCE</scope>
    <source>
        <strain evidence="1">M1</strain>
    </source>
</reference>
<protein>
    <submittedName>
        <fullName evidence="1">Uncharacterized protein</fullName>
    </submittedName>
</protein>
<comment type="caution">
    <text evidence="1">The sequence shown here is derived from an EMBL/GenBank/DDBJ whole genome shotgun (WGS) entry which is preliminary data.</text>
</comment>
<dbReference type="EMBL" id="WISB01000035">
    <property type="protein sequence ID" value="MQW68650.1"/>
    <property type="molecule type" value="Genomic_DNA"/>
</dbReference>
<dbReference type="RefSeq" id="WP_337738869.1">
    <property type="nucleotide sequence ID" value="NZ_WISB01000035.1"/>
</dbReference>
<gene>
    <name evidence="1" type="ORF">GHJ91_05510</name>
</gene>
<accession>A0A6G1WFY0</accession>
<proteinExistence type="predicted"/>